<proteinExistence type="predicted"/>
<dbReference type="RefSeq" id="WP_180861621.1">
    <property type="nucleotide sequence ID" value="NZ_CAIJDE010000064.1"/>
</dbReference>
<name>A0A9N8J609_9FLAO</name>
<dbReference type="EMBL" id="CAIJDE010000064">
    <property type="protein sequence ID" value="CAC9976869.1"/>
    <property type="molecule type" value="Genomic_DNA"/>
</dbReference>
<sequence>MNELESHIFTYIVQFRGGTYCTQVISENIENSIIKWLEKIKEEKNEIQYLGTKTLENLEFQILNQMDFPTKLNRLNNVWFLQFSSKSGSFFINIVKTSNT</sequence>
<evidence type="ECO:0000313" key="2">
    <source>
        <dbReference type="Proteomes" id="UP000533639"/>
    </source>
</evidence>
<comment type="caution">
    <text evidence="1">The sequence shown here is derived from an EMBL/GenBank/DDBJ whole genome shotgun (WGS) entry which is preliminary data.</text>
</comment>
<protein>
    <submittedName>
        <fullName evidence="1">Uncharacterized protein</fullName>
    </submittedName>
</protein>
<evidence type="ECO:0000313" key="1">
    <source>
        <dbReference type="EMBL" id="CAC9976869.1"/>
    </source>
</evidence>
<keyword evidence="2" id="KW-1185">Reference proteome</keyword>
<reference evidence="1 2" key="1">
    <citation type="submission" date="2020-06" db="EMBL/GenBank/DDBJ databases">
        <authorList>
            <person name="Criscuolo A."/>
        </authorList>
    </citation>
    <scope>NUCLEOTIDE SEQUENCE [LARGE SCALE GENOMIC DNA]</scope>
    <source>
        <strain evidence="1">PXU-55</strain>
    </source>
</reference>
<dbReference type="Proteomes" id="UP000533639">
    <property type="component" value="Unassembled WGS sequence"/>
</dbReference>
<accession>A0A9N8J609</accession>
<organism evidence="1 2">
    <name type="scientific">Flavobacterium panici</name>
    <dbReference type="NCBI Taxonomy" id="2654843"/>
    <lineage>
        <taxon>Bacteria</taxon>
        <taxon>Pseudomonadati</taxon>
        <taxon>Bacteroidota</taxon>
        <taxon>Flavobacteriia</taxon>
        <taxon>Flavobacteriales</taxon>
        <taxon>Flavobacteriaceae</taxon>
        <taxon>Flavobacterium</taxon>
    </lineage>
</organism>
<dbReference type="AlphaFoldDB" id="A0A9N8J609"/>
<gene>
    <name evidence="1" type="ORF">FLAPXU55_04597</name>
</gene>